<reference evidence="1" key="1">
    <citation type="submission" date="2014-05" db="EMBL/GenBank/DDBJ databases">
        <authorList>
            <person name="Chronopoulou M."/>
        </authorList>
    </citation>
    <scope>NUCLEOTIDE SEQUENCE</scope>
    <source>
        <tissue evidence="1">Whole organism</tissue>
    </source>
</reference>
<keyword evidence="1" id="KW-0808">Transferase</keyword>
<evidence type="ECO:0000313" key="1">
    <source>
        <dbReference type="EMBL" id="CDW25936.1"/>
    </source>
</evidence>
<organism evidence="1">
    <name type="scientific">Lepeophtheirus salmonis</name>
    <name type="common">Salmon louse</name>
    <name type="synonym">Caligus salmonis</name>
    <dbReference type="NCBI Taxonomy" id="72036"/>
    <lineage>
        <taxon>Eukaryota</taxon>
        <taxon>Metazoa</taxon>
        <taxon>Ecdysozoa</taxon>
        <taxon>Arthropoda</taxon>
        <taxon>Crustacea</taxon>
        <taxon>Multicrustacea</taxon>
        <taxon>Hexanauplia</taxon>
        <taxon>Copepoda</taxon>
        <taxon>Siphonostomatoida</taxon>
        <taxon>Caligidae</taxon>
        <taxon>Lepeophtheirus</taxon>
    </lineage>
</organism>
<dbReference type="GO" id="GO:0032259">
    <property type="term" value="P:methylation"/>
    <property type="evidence" value="ECO:0007669"/>
    <property type="project" value="UniProtKB-KW"/>
</dbReference>
<dbReference type="EMBL" id="HACA01008575">
    <property type="protein sequence ID" value="CDW25936.1"/>
    <property type="molecule type" value="Transcribed_RNA"/>
</dbReference>
<sequence>MKGKPLQQTEKKLDKHCGDSVPSFITVYIWFQIFWSDYVGTSDVERSGRHEEVTTPEIIRKLLDMVMDRRRVKVHQIASSVGISSWNSISINFAIRTPEV</sequence>
<protein>
    <submittedName>
        <fullName evidence="1">Histonelysine Nmethyltransferase SETMARlike [Hydra vulgaris]</fullName>
    </submittedName>
</protein>
<name>A0A0K2TKA3_LEPSM</name>
<proteinExistence type="predicted"/>
<dbReference type="GO" id="GO:0008168">
    <property type="term" value="F:methyltransferase activity"/>
    <property type="evidence" value="ECO:0007669"/>
    <property type="project" value="UniProtKB-KW"/>
</dbReference>
<keyword evidence="1" id="KW-0489">Methyltransferase</keyword>
<dbReference type="AlphaFoldDB" id="A0A0K2TKA3"/>
<accession>A0A0K2TKA3</accession>